<name>A0A8J3WT56_9ACTN</name>
<comment type="caution">
    <text evidence="2">The sequence shown here is derived from an EMBL/GenBank/DDBJ whole genome shotgun (WGS) entry which is preliminary data.</text>
</comment>
<sequence length="79" mass="8664">MTGRLHITAETTSAASDPQTYAFLNFIVLIPVLPVSGPVYPFAGHIIRTGPRSRAKDTHKIRFRAAHAEGKSLSGRIHR</sequence>
<evidence type="ECO:0000256" key="1">
    <source>
        <dbReference type="SAM" id="Phobius"/>
    </source>
</evidence>
<gene>
    <name evidence="2" type="ORF">Pta02_29780</name>
</gene>
<keyword evidence="3" id="KW-1185">Reference proteome</keyword>
<keyword evidence="1" id="KW-0812">Transmembrane</keyword>
<proteinExistence type="predicted"/>
<protein>
    <submittedName>
        <fullName evidence="2">Uncharacterized protein</fullName>
    </submittedName>
</protein>
<keyword evidence="1" id="KW-0472">Membrane</keyword>
<accession>A0A8J3WT56</accession>
<evidence type="ECO:0000313" key="2">
    <source>
        <dbReference type="EMBL" id="GII00970.1"/>
    </source>
</evidence>
<reference evidence="2" key="1">
    <citation type="submission" date="2021-01" db="EMBL/GenBank/DDBJ databases">
        <title>Whole genome shotgun sequence of Planobispora takensis NBRC 109077.</title>
        <authorList>
            <person name="Komaki H."/>
            <person name="Tamura T."/>
        </authorList>
    </citation>
    <scope>NUCLEOTIDE SEQUENCE</scope>
    <source>
        <strain evidence="2">NBRC 109077</strain>
    </source>
</reference>
<evidence type="ECO:0000313" key="3">
    <source>
        <dbReference type="Proteomes" id="UP000634476"/>
    </source>
</evidence>
<dbReference type="Proteomes" id="UP000634476">
    <property type="component" value="Unassembled WGS sequence"/>
</dbReference>
<organism evidence="2 3">
    <name type="scientific">Planobispora takensis</name>
    <dbReference type="NCBI Taxonomy" id="1367882"/>
    <lineage>
        <taxon>Bacteria</taxon>
        <taxon>Bacillati</taxon>
        <taxon>Actinomycetota</taxon>
        <taxon>Actinomycetes</taxon>
        <taxon>Streptosporangiales</taxon>
        <taxon>Streptosporangiaceae</taxon>
        <taxon>Planobispora</taxon>
    </lineage>
</organism>
<dbReference type="EMBL" id="BOOK01000020">
    <property type="protein sequence ID" value="GII00970.1"/>
    <property type="molecule type" value="Genomic_DNA"/>
</dbReference>
<feature type="transmembrane region" description="Helical" evidence="1">
    <location>
        <begin position="20"/>
        <end position="43"/>
    </location>
</feature>
<dbReference type="AlphaFoldDB" id="A0A8J3WT56"/>
<keyword evidence="1" id="KW-1133">Transmembrane helix</keyword>